<dbReference type="GeneID" id="105140319"/>
<evidence type="ECO:0000256" key="2">
    <source>
        <dbReference type="SAM" id="SignalP"/>
    </source>
</evidence>
<dbReference type="PANTHER" id="PTHR36893">
    <property type="entry name" value="OS01G0275950 PROTEIN"/>
    <property type="match status" value="1"/>
</dbReference>
<dbReference type="RefSeq" id="XP_011045412.1">
    <property type="nucleotide sequence ID" value="XM_011047110.1"/>
</dbReference>
<evidence type="ECO:0000313" key="3">
    <source>
        <dbReference type="Proteomes" id="UP000694918"/>
    </source>
</evidence>
<reference evidence="4" key="1">
    <citation type="submission" date="2025-08" db="UniProtKB">
        <authorList>
            <consortium name="RefSeq"/>
        </authorList>
    </citation>
    <scope>IDENTIFICATION</scope>
</reference>
<gene>
    <name evidence="4" type="primary">LOC105140319</name>
</gene>
<evidence type="ECO:0000256" key="1">
    <source>
        <dbReference type="SAM" id="MobiDB-lite"/>
    </source>
</evidence>
<dbReference type="PANTHER" id="PTHR36893:SF1">
    <property type="entry name" value="BULB-TYPE LECTIN DOMAIN-CONTAINING PROTEIN"/>
    <property type="match status" value="1"/>
</dbReference>
<evidence type="ECO:0000313" key="4">
    <source>
        <dbReference type="RefSeq" id="XP_011045412.1"/>
    </source>
</evidence>
<dbReference type="SUPFAM" id="SSF89372">
    <property type="entry name" value="Fucose-specific lectin"/>
    <property type="match status" value="1"/>
</dbReference>
<feature type="region of interest" description="Disordered" evidence="1">
    <location>
        <begin position="102"/>
        <end position="121"/>
    </location>
</feature>
<dbReference type="AlphaFoldDB" id="A0AAJ6VBJ1"/>
<name>A0AAJ6VBJ1_POPEU</name>
<accession>A0AAJ6VBJ1</accession>
<keyword evidence="2" id="KW-0732">Signal</keyword>
<organism evidence="3 4">
    <name type="scientific">Populus euphratica</name>
    <name type="common">Euphrates poplar</name>
    <dbReference type="NCBI Taxonomy" id="75702"/>
    <lineage>
        <taxon>Eukaryota</taxon>
        <taxon>Viridiplantae</taxon>
        <taxon>Streptophyta</taxon>
        <taxon>Embryophyta</taxon>
        <taxon>Tracheophyta</taxon>
        <taxon>Spermatophyta</taxon>
        <taxon>Magnoliopsida</taxon>
        <taxon>eudicotyledons</taxon>
        <taxon>Gunneridae</taxon>
        <taxon>Pentapetalae</taxon>
        <taxon>rosids</taxon>
        <taxon>fabids</taxon>
        <taxon>Malpighiales</taxon>
        <taxon>Salicaceae</taxon>
        <taxon>Saliceae</taxon>
        <taxon>Populus</taxon>
    </lineage>
</organism>
<feature type="compositionally biased region" description="Basic and acidic residues" evidence="1">
    <location>
        <begin position="102"/>
        <end position="120"/>
    </location>
</feature>
<dbReference type="Proteomes" id="UP000694918">
    <property type="component" value="Unplaced"/>
</dbReference>
<proteinExistence type="predicted"/>
<protein>
    <submittedName>
        <fullName evidence="4">Uncharacterized protein LOC105140319 isoform X2</fullName>
    </submittedName>
</protein>
<sequence length="319" mass="36224">MYRNLFITSFCHATMPCFHLLLFILVLLSLSLGSASWCPRNYAQQKNREFEQKTDRFWEFQEQSNTWVEVELPYELVSCVNDNCTTVGKIHPVTRDVDENLERENNDSKKNENLKRKVEDGGTEANSEIVLPLRKRISLTKMSESSIWVTGESGSIYERFWNGIQWVIAPHDLPVLTGHAICVFIVNQTILALSEAGTLYQMILGESSQPIWVEFTPTLDESTNREAEQSSLMLINSGLISHDGLKIYFCTKNGSLLELSEAEPPRWENHGRPPGADVAAIVDAATIRPDVVYTIRCPIKPRFVAKLAPRFLAIIFVFI</sequence>
<feature type="signal peptide" evidence="2">
    <location>
        <begin position="1"/>
        <end position="35"/>
    </location>
</feature>
<feature type="chain" id="PRO_5042469132" evidence="2">
    <location>
        <begin position="36"/>
        <end position="319"/>
    </location>
</feature>
<keyword evidence="3" id="KW-1185">Reference proteome</keyword>